<proteinExistence type="predicted"/>
<evidence type="ECO:0008006" key="4">
    <source>
        <dbReference type="Google" id="ProtNLM"/>
    </source>
</evidence>
<dbReference type="Proteomes" id="UP000018211">
    <property type="component" value="Unassembled WGS sequence"/>
</dbReference>
<feature type="region of interest" description="Disordered" evidence="1">
    <location>
        <begin position="130"/>
        <end position="177"/>
    </location>
</feature>
<accession>A0AAV2VNH3</accession>
<sequence length="177" mass="19854">MATDFLKRWSARKLQEDKDSESEQILDLEKTDTQKTAEQEASPQAPDKAEIPDDIEKPEQSETDEPSVASLLKEGADAAIKKAALRKLFLSGEFSEVDALNDYDHDYASVGNLAKEVSEKLRGWVKEQLEEEEKPQLTEQQDEVVPNTNDCEDIQPEDSADNMQESHPTGQNIPHGK</sequence>
<dbReference type="InterPro" id="IPR021735">
    <property type="entry name" value="DUF3306"/>
</dbReference>
<gene>
    <name evidence="2" type="ORF">VIBNISOn1_1720018</name>
</gene>
<evidence type="ECO:0000256" key="1">
    <source>
        <dbReference type="SAM" id="MobiDB-lite"/>
    </source>
</evidence>
<name>A0AAV2VNH3_9VIBR</name>
<evidence type="ECO:0000313" key="2">
    <source>
        <dbReference type="EMBL" id="CCO46219.1"/>
    </source>
</evidence>
<dbReference type="Pfam" id="PF11748">
    <property type="entry name" value="DUF3306"/>
    <property type="match status" value="1"/>
</dbReference>
<dbReference type="EMBL" id="CAOF01000082">
    <property type="protein sequence ID" value="CCO46219.1"/>
    <property type="molecule type" value="Genomic_DNA"/>
</dbReference>
<dbReference type="AlphaFoldDB" id="A0AAV2VNH3"/>
<comment type="caution">
    <text evidence="2">The sequence shown here is derived from an EMBL/GenBank/DDBJ whole genome shotgun (WGS) entry which is preliminary data.</text>
</comment>
<organism evidence="2 3">
    <name type="scientific">Vibrio nigripulchritudo SOn1</name>
    <dbReference type="NCBI Taxonomy" id="1238450"/>
    <lineage>
        <taxon>Bacteria</taxon>
        <taxon>Pseudomonadati</taxon>
        <taxon>Pseudomonadota</taxon>
        <taxon>Gammaproteobacteria</taxon>
        <taxon>Vibrionales</taxon>
        <taxon>Vibrionaceae</taxon>
        <taxon>Vibrio</taxon>
    </lineage>
</organism>
<reference evidence="2 3" key="1">
    <citation type="journal article" date="2013" name="ISME J.">
        <title>Comparative genomics of pathogenic lineages of Vibrio nigripulchritudo identifies virulence-associated traits.</title>
        <authorList>
            <person name="Goudenege D."/>
            <person name="Labreuche Y."/>
            <person name="Krin E."/>
            <person name="Ansquer D."/>
            <person name="Mangenot S."/>
            <person name="Calteau A."/>
            <person name="Medigue C."/>
            <person name="Mazel D."/>
            <person name="Polz M.F."/>
            <person name="Le Roux F."/>
        </authorList>
    </citation>
    <scope>NUCLEOTIDE SEQUENCE [LARGE SCALE GENOMIC DNA]</scope>
    <source>
        <strain evidence="2 3">SOn1</strain>
    </source>
</reference>
<protein>
    <recommendedName>
        <fullName evidence="4">DUF3306 domain-containing protein</fullName>
    </recommendedName>
</protein>
<feature type="compositionally biased region" description="Basic and acidic residues" evidence="1">
    <location>
        <begin position="47"/>
        <end position="60"/>
    </location>
</feature>
<feature type="compositionally biased region" description="Polar residues" evidence="1">
    <location>
        <begin position="161"/>
        <end position="177"/>
    </location>
</feature>
<feature type="compositionally biased region" description="Acidic residues" evidence="1">
    <location>
        <begin position="150"/>
        <end position="160"/>
    </location>
</feature>
<feature type="region of interest" description="Disordered" evidence="1">
    <location>
        <begin position="13"/>
        <end position="68"/>
    </location>
</feature>
<evidence type="ECO:0000313" key="3">
    <source>
        <dbReference type="Proteomes" id="UP000018211"/>
    </source>
</evidence>
<feature type="compositionally biased region" description="Basic and acidic residues" evidence="1">
    <location>
        <begin position="27"/>
        <end position="38"/>
    </location>
</feature>